<gene>
    <name evidence="1" type="ORF">ENX68_00170</name>
</gene>
<dbReference type="AlphaFoldDB" id="A0A7V3RFY6"/>
<evidence type="ECO:0008006" key="2">
    <source>
        <dbReference type="Google" id="ProtNLM"/>
    </source>
</evidence>
<protein>
    <recommendedName>
        <fullName evidence="2">Outer membrane protein beta-barrel domain-containing protein</fullName>
    </recommendedName>
</protein>
<evidence type="ECO:0000313" key="1">
    <source>
        <dbReference type="EMBL" id="HGE77401.1"/>
    </source>
</evidence>
<dbReference type="EMBL" id="DTOZ01000006">
    <property type="protein sequence ID" value="HGE77401.1"/>
    <property type="molecule type" value="Genomic_DNA"/>
</dbReference>
<reference evidence="1" key="1">
    <citation type="journal article" date="2020" name="mSystems">
        <title>Genome- and Community-Level Interaction Insights into Carbon Utilization and Element Cycling Functions of Hydrothermarchaeota in Hydrothermal Sediment.</title>
        <authorList>
            <person name="Zhou Z."/>
            <person name="Liu Y."/>
            <person name="Xu W."/>
            <person name="Pan J."/>
            <person name="Luo Z.H."/>
            <person name="Li M."/>
        </authorList>
    </citation>
    <scope>NUCLEOTIDE SEQUENCE [LARGE SCALE GENOMIC DNA]</scope>
    <source>
        <strain evidence="1">SpSt-961</strain>
    </source>
</reference>
<comment type="caution">
    <text evidence="1">The sequence shown here is derived from an EMBL/GenBank/DDBJ whole genome shotgun (WGS) entry which is preliminary data.</text>
</comment>
<name>A0A7V3RFY6_UNCW3</name>
<organism evidence="1">
    <name type="scientific">candidate division WOR-3 bacterium</name>
    <dbReference type="NCBI Taxonomy" id="2052148"/>
    <lineage>
        <taxon>Bacteria</taxon>
        <taxon>Bacteria division WOR-3</taxon>
    </lineage>
</organism>
<sequence>MILLIIIGLHFGIEGGLEQPVIGLDFYHTSGTNFNFNLGKNDLIHNVQLNLSLGGYFYKGKNPGYSLNIYNCGLMVKKIPWRFTPFFKTGIDYITRELDKNREWGFGFDYAIGCQINFYYENINIYPSFYYSGITDFKANAGCLGIKIGVAYEF</sequence>
<accession>A0A7V3RFY6</accession>
<proteinExistence type="predicted"/>